<keyword evidence="2" id="KW-0732">Signal</keyword>
<feature type="signal peptide" evidence="2">
    <location>
        <begin position="1"/>
        <end position="22"/>
    </location>
</feature>
<sequence length="226" mass="25410">MRFATTLTLFSALILSGSNVLAMPVPATNDLTSLAARDLSYESTVEARGFDFDALTLEERGLRSGLQKLKNKVFGGSSAQPSPDAEVQRRELELELLERGLRSGLRNLKNKVFGGSSAPPPDAEVQRRELELELLERGLRSGLRKLKNKVFGSNQAAAPSSPDAESQRRELEEELLERRSGTGNFRTGYIRRREELVQRGLRTALRRRQLEREIVERGDHPNRPSW</sequence>
<organism evidence="3 4">
    <name type="scientific">Ephemerocybe angulata</name>
    <dbReference type="NCBI Taxonomy" id="980116"/>
    <lineage>
        <taxon>Eukaryota</taxon>
        <taxon>Fungi</taxon>
        <taxon>Dikarya</taxon>
        <taxon>Basidiomycota</taxon>
        <taxon>Agaricomycotina</taxon>
        <taxon>Agaricomycetes</taxon>
        <taxon>Agaricomycetidae</taxon>
        <taxon>Agaricales</taxon>
        <taxon>Agaricineae</taxon>
        <taxon>Psathyrellaceae</taxon>
        <taxon>Ephemerocybe</taxon>
    </lineage>
</organism>
<keyword evidence="4" id="KW-1185">Reference proteome</keyword>
<proteinExistence type="predicted"/>
<evidence type="ECO:0000313" key="4">
    <source>
        <dbReference type="Proteomes" id="UP000541558"/>
    </source>
</evidence>
<dbReference type="OrthoDB" id="10404747at2759"/>
<dbReference type="AlphaFoldDB" id="A0A8H5F4X6"/>
<dbReference type="EMBL" id="JAACJK010000165">
    <property type="protein sequence ID" value="KAF5323849.1"/>
    <property type="molecule type" value="Genomic_DNA"/>
</dbReference>
<evidence type="ECO:0000256" key="1">
    <source>
        <dbReference type="SAM" id="MobiDB-lite"/>
    </source>
</evidence>
<protein>
    <submittedName>
        <fullName evidence="3">Uncharacterized protein</fullName>
    </submittedName>
</protein>
<feature type="region of interest" description="Disordered" evidence="1">
    <location>
        <begin position="150"/>
        <end position="178"/>
    </location>
</feature>
<dbReference type="Proteomes" id="UP000541558">
    <property type="component" value="Unassembled WGS sequence"/>
</dbReference>
<evidence type="ECO:0000256" key="2">
    <source>
        <dbReference type="SAM" id="SignalP"/>
    </source>
</evidence>
<feature type="chain" id="PRO_5034187842" evidence="2">
    <location>
        <begin position="23"/>
        <end position="226"/>
    </location>
</feature>
<reference evidence="3 4" key="1">
    <citation type="journal article" date="2020" name="ISME J.">
        <title>Uncovering the hidden diversity of litter-decomposition mechanisms in mushroom-forming fungi.</title>
        <authorList>
            <person name="Floudas D."/>
            <person name="Bentzer J."/>
            <person name="Ahren D."/>
            <person name="Johansson T."/>
            <person name="Persson P."/>
            <person name="Tunlid A."/>
        </authorList>
    </citation>
    <scope>NUCLEOTIDE SEQUENCE [LARGE SCALE GENOMIC DNA]</scope>
    <source>
        <strain evidence="3 4">CBS 175.51</strain>
    </source>
</reference>
<feature type="compositionally biased region" description="Basic and acidic residues" evidence="1">
    <location>
        <begin position="165"/>
        <end position="178"/>
    </location>
</feature>
<comment type="caution">
    <text evidence="3">The sequence shown here is derived from an EMBL/GenBank/DDBJ whole genome shotgun (WGS) entry which is preliminary data.</text>
</comment>
<name>A0A8H5F4X6_9AGAR</name>
<evidence type="ECO:0000313" key="3">
    <source>
        <dbReference type="EMBL" id="KAF5323849.1"/>
    </source>
</evidence>
<gene>
    <name evidence="3" type="ORF">D9611_008433</name>
</gene>
<accession>A0A8H5F4X6</accession>